<feature type="compositionally biased region" description="Low complexity" evidence="1">
    <location>
        <begin position="86"/>
        <end position="99"/>
    </location>
</feature>
<gene>
    <name evidence="2" type="ORF">GTA08_BOTSDO09059</name>
</gene>
<feature type="region of interest" description="Disordered" evidence="1">
    <location>
        <begin position="1"/>
        <end position="125"/>
    </location>
</feature>
<feature type="compositionally biased region" description="Low complexity" evidence="1">
    <location>
        <begin position="41"/>
        <end position="76"/>
    </location>
</feature>
<evidence type="ECO:0000256" key="1">
    <source>
        <dbReference type="SAM" id="MobiDB-lite"/>
    </source>
</evidence>
<dbReference type="AlphaFoldDB" id="A0A8H4N277"/>
<organism evidence="2 3">
    <name type="scientific">Botryosphaeria dothidea</name>
    <dbReference type="NCBI Taxonomy" id="55169"/>
    <lineage>
        <taxon>Eukaryota</taxon>
        <taxon>Fungi</taxon>
        <taxon>Dikarya</taxon>
        <taxon>Ascomycota</taxon>
        <taxon>Pezizomycotina</taxon>
        <taxon>Dothideomycetes</taxon>
        <taxon>Dothideomycetes incertae sedis</taxon>
        <taxon>Botryosphaeriales</taxon>
        <taxon>Botryosphaeriaceae</taxon>
        <taxon>Botryosphaeria</taxon>
    </lineage>
</organism>
<protein>
    <submittedName>
        <fullName evidence="2">Uncharacterized protein</fullName>
    </submittedName>
</protein>
<proteinExistence type="predicted"/>
<keyword evidence="3" id="KW-1185">Reference proteome</keyword>
<dbReference type="Proteomes" id="UP000572817">
    <property type="component" value="Unassembled WGS sequence"/>
</dbReference>
<evidence type="ECO:0000313" key="3">
    <source>
        <dbReference type="Proteomes" id="UP000572817"/>
    </source>
</evidence>
<sequence length="125" mass="13078">MTTTLPDALTLHPDEQQLLRQHYQRNHPQQASLQPPDPRQNAESASPSASSNRSTPAASNVASPVPDKGGSPSPSGKLGGGSVGAEGVAAQQTQQPQGQTAGGGEQGPRWREWMKGVRVPLLGRN</sequence>
<comment type="caution">
    <text evidence="2">The sequence shown here is derived from an EMBL/GenBank/DDBJ whole genome shotgun (WGS) entry which is preliminary data.</text>
</comment>
<reference evidence="2" key="1">
    <citation type="submission" date="2020-04" db="EMBL/GenBank/DDBJ databases">
        <title>Genome Assembly and Annotation of Botryosphaeria dothidea sdau 11-99, a Latent Pathogen of Apple Fruit Ring Rot in China.</title>
        <authorList>
            <person name="Yu C."/>
            <person name="Diao Y."/>
            <person name="Lu Q."/>
            <person name="Zhao J."/>
            <person name="Cui S."/>
            <person name="Peng C."/>
            <person name="He B."/>
            <person name="Liu H."/>
        </authorList>
    </citation>
    <scope>NUCLEOTIDE SEQUENCE [LARGE SCALE GENOMIC DNA]</scope>
    <source>
        <strain evidence="2">Sdau11-99</strain>
    </source>
</reference>
<name>A0A8H4N277_9PEZI</name>
<accession>A0A8H4N277</accession>
<dbReference type="EMBL" id="WWBZ02000062">
    <property type="protein sequence ID" value="KAF4303356.1"/>
    <property type="molecule type" value="Genomic_DNA"/>
</dbReference>
<evidence type="ECO:0000313" key="2">
    <source>
        <dbReference type="EMBL" id="KAF4303356.1"/>
    </source>
</evidence>